<organism evidence="1 2">
    <name type="scientific">Cirrhinus molitorella</name>
    <name type="common">mud carp</name>
    <dbReference type="NCBI Taxonomy" id="172907"/>
    <lineage>
        <taxon>Eukaryota</taxon>
        <taxon>Metazoa</taxon>
        <taxon>Chordata</taxon>
        <taxon>Craniata</taxon>
        <taxon>Vertebrata</taxon>
        <taxon>Euteleostomi</taxon>
        <taxon>Actinopterygii</taxon>
        <taxon>Neopterygii</taxon>
        <taxon>Teleostei</taxon>
        <taxon>Ostariophysi</taxon>
        <taxon>Cypriniformes</taxon>
        <taxon>Cyprinidae</taxon>
        <taxon>Labeoninae</taxon>
        <taxon>Labeonini</taxon>
        <taxon>Cirrhinus</taxon>
    </lineage>
</organism>
<proteinExistence type="predicted"/>
<comment type="caution">
    <text evidence="1">The sequence shown here is derived from an EMBL/GenBank/DDBJ whole genome shotgun (WGS) entry which is preliminary data.</text>
</comment>
<name>A0AA88P4Q7_9TELE</name>
<evidence type="ECO:0000313" key="2">
    <source>
        <dbReference type="Proteomes" id="UP001187343"/>
    </source>
</evidence>
<gene>
    <name evidence="1" type="ORF">Q8A67_022147</name>
</gene>
<sequence length="133" mass="15098">MEFEEEPCGVKDEDTEEQKDSVEVIEAKHHWFQKTHFTNEDGNLVSQTQRSFTSKSAQKASERGSFTCIECGKGLVGKRVCKCVQDPQKGISSCGEEPCRMKDEDIEEQIDSMGLKEEEQHQFKIEDGNANFS</sequence>
<accession>A0AA88P4Q7</accession>
<reference evidence="1" key="1">
    <citation type="submission" date="2023-08" db="EMBL/GenBank/DDBJ databases">
        <title>Chromosome-level Genome Assembly of mud carp (Cirrhinus molitorella).</title>
        <authorList>
            <person name="Liu H."/>
        </authorList>
    </citation>
    <scope>NUCLEOTIDE SEQUENCE</scope>
    <source>
        <strain evidence="1">Prfri</strain>
        <tissue evidence="1">Muscle</tissue>
    </source>
</reference>
<protein>
    <submittedName>
        <fullName evidence="1">Uncharacterized protein</fullName>
    </submittedName>
</protein>
<dbReference type="EMBL" id="JAUYZG010000022">
    <property type="protein sequence ID" value="KAK2872250.1"/>
    <property type="molecule type" value="Genomic_DNA"/>
</dbReference>
<evidence type="ECO:0000313" key="1">
    <source>
        <dbReference type="EMBL" id="KAK2872250.1"/>
    </source>
</evidence>
<keyword evidence="2" id="KW-1185">Reference proteome</keyword>
<dbReference type="AlphaFoldDB" id="A0AA88P4Q7"/>
<dbReference type="Proteomes" id="UP001187343">
    <property type="component" value="Unassembled WGS sequence"/>
</dbReference>